<feature type="domain" description="Peptidase S9A N-terminal" evidence="8">
    <location>
        <begin position="71"/>
        <end position="482"/>
    </location>
</feature>
<evidence type="ECO:0000259" key="7">
    <source>
        <dbReference type="Pfam" id="PF00326"/>
    </source>
</evidence>
<keyword evidence="2 6" id="KW-0645">Protease</keyword>
<dbReference type="PRINTS" id="PR00862">
    <property type="entry name" value="PROLIGOPTASE"/>
</dbReference>
<comment type="caution">
    <text evidence="9">The sequence shown here is derived from an EMBL/GenBank/DDBJ whole genome shotgun (WGS) entry which is preliminary data.</text>
</comment>
<dbReference type="SUPFAM" id="SSF53474">
    <property type="entry name" value="alpha/beta-Hydrolases"/>
    <property type="match status" value="1"/>
</dbReference>
<dbReference type="GO" id="GO:0006508">
    <property type="term" value="P:proteolysis"/>
    <property type="evidence" value="ECO:0007669"/>
    <property type="project" value="UniProtKB-KW"/>
</dbReference>
<gene>
    <name evidence="9" type="ORF">GGI25_004027</name>
</gene>
<dbReference type="InterPro" id="IPR029058">
    <property type="entry name" value="AB_hydrolase_fold"/>
</dbReference>
<protein>
    <recommendedName>
        <fullName evidence="6">Prolyl endopeptidase</fullName>
        <ecNumber evidence="6">3.4.21.-</ecNumber>
    </recommendedName>
</protein>
<dbReference type="AlphaFoldDB" id="A0A9W8G136"/>
<name>A0A9W8G136_9FUNG</name>
<dbReference type="Pfam" id="PF00326">
    <property type="entry name" value="Peptidase_S9"/>
    <property type="match status" value="1"/>
</dbReference>
<dbReference type="OrthoDB" id="248387at2759"/>
<organism evidence="9 10">
    <name type="scientific">Coemansia spiralis</name>
    <dbReference type="NCBI Taxonomy" id="417178"/>
    <lineage>
        <taxon>Eukaryota</taxon>
        <taxon>Fungi</taxon>
        <taxon>Fungi incertae sedis</taxon>
        <taxon>Zoopagomycota</taxon>
        <taxon>Kickxellomycotina</taxon>
        <taxon>Kickxellomycetes</taxon>
        <taxon>Kickxellales</taxon>
        <taxon>Kickxellaceae</taxon>
        <taxon>Coemansia</taxon>
    </lineage>
</organism>
<dbReference type="Gene3D" id="3.40.50.1820">
    <property type="entry name" value="alpha/beta hydrolase"/>
    <property type="match status" value="1"/>
</dbReference>
<dbReference type="SUPFAM" id="SSF50993">
    <property type="entry name" value="Peptidase/esterase 'gauge' domain"/>
    <property type="match status" value="1"/>
</dbReference>
<evidence type="ECO:0000259" key="8">
    <source>
        <dbReference type="Pfam" id="PF02897"/>
    </source>
</evidence>
<dbReference type="InterPro" id="IPR051543">
    <property type="entry name" value="Serine_Peptidase_S9A"/>
</dbReference>
<evidence type="ECO:0000256" key="2">
    <source>
        <dbReference type="ARBA" id="ARBA00022670"/>
    </source>
</evidence>
<evidence type="ECO:0000256" key="4">
    <source>
        <dbReference type="ARBA" id="ARBA00022825"/>
    </source>
</evidence>
<evidence type="ECO:0000313" key="9">
    <source>
        <dbReference type="EMBL" id="KAJ2675289.1"/>
    </source>
</evidence>
<keyword evidence="4 6" id="KW-0720">Serine protease</keyword>
<dbReference type="InterPro" id="IPR023302">
    <property type="entry name" value="Pept_S9A_N"/>
</dbReference>
<feature type="domain" description="Peptidase S9 prolyl oligopeptidase catalytic" evidence="7">
    <location>
        <begin position="566"/>
        <end position="739"/>
    </location>
</feature>
<dbReference type="Proteomes" id="UP001151518">
    <property type="component" value="Unassembled WGS sequence"/>
</dbReference>
<evidence type="ECO:0000256" key="6">
    <source>
        <dbReference type="RuleBase" id="RU368024"/>
    </source>
</evidence>
<evidence type="ECO:0000256" key="5">
    <source>
        <dbReference type="ARBA" id="ARBA00045448"/>
    </source>
</evidence>
<keyword evidence="3 6" id="KW-0378">Hydrolase</keyword>
<dbReference type="EMBL" id="JANBTW010000049">
    <property type="protein sequence ID" value="KAJ2675289.1"/>
    <property type="molecule type" value="Genomic_DNA"/>
</dbReference>
<proteinExistence type="inferred from homology"/>
<dbReference type="Pfam" id="PF02897">
    <property type="entry name" value="Peptidase_S9_N"/>
    <property type="match status" value="1"/>
</dbReference>
<reference evidence="9" key="1">
    <citation type="submission" date="2022-07" db="EMBL/GenBank/DDBJ databases">
        <title>Phylogenomic reconstructions and comparative analyses of Kickxellomycotina fungi.</title>
        <authorList>
            <person name="Reynolds N.K."/>
            <person name="Stajich J.E."/>
            <person name="Barry K."/>
            <person name="Grigoriev I.V."/>
            <person name="Crous P."/>
            <person name="Smith M.E."/>
        </authorList>
    </citation>
    <scope>NUCLEOTIDE SEQUENCE</scope>
    <source>
        <strain evidence="9">NRRL 3115</strain>
    </source>
</reference>
<comment type="similarity">
    <text evidence="1 6">Belongs to the peptidase S9A family.</text>
</comment>
<evidence type="ECO:0000256" key="3">
    <source>
        <dbReference type="ARBA" id="ARBA00022801"/>
    </source>
</evidence>
<dbReference type="EC" id="3.4.21.-" evidence="6"/>
<dbReference type="PANTHER" id="PTHR11757">
    <property type="entry name" value="PROTEASE FAMILY S9A OLIGOPEPTIDASE"/>
    <property type="match status" value="1"/>
</dbReference>
<evidence type="ECO:0000256" key="1">
    <source>
        <dbReference type="ARBA" id="ARBA00005228"/>
    </source>
</evidence>
<dbReference type="GO" id="GO:0004252">
    <property type="term" value="F:serine-type endopeptidase activity"/>
    <property type="evidence" value="ECO:0007669"/>
    <property type="project" value="UniProtKB-UniRule"/>
</dbReference>
<dbReference type="InterPro" id="IPR002470">
    <property type="entry name" value="Peptidase_S9A"/>
</dbReference>
<comment type="function">
    <text evidence="5">Serine peptidase whose precise substrate specificity remains unclear. Does not cleave peptides after a arginine or lysine residue. Regulates trans-Golgi network morphology and sorting by regulating the membrane binding of the AP-1 complex. May play a role in the regulation of synaptic vesicle exocytosis.</text>
</comment>
<dbReference type="PANTHER" id="PTHR11757:SF19">
    <property type="entry name" value="PROLYL ENDOPEPTIDASE-LIKE"/>
    <property type="match status" value="1"/>
</dbReference>
<evidence type="ECO:0000313" key="10">
    <source>
        <dbReference type="Proteomes" id="UP001151518"/>
    </source>
</evidence>
<dbReference type="Gene3D" id="2.130.10.120">
    <property type="entry name" value="Prolyl oligopeptidase, N-terminal domain"/>
    <property type="match status" value="1"/>
</dbReference>
<accession>A0A9W8G136</accession>
<dbReference type="InterPro" id="IPR001375">
    <property type="entry name" value="Peptidase_S9_cat"/>
</dbReference>
<sequence length="806" mass="90844">MSVNFQMLGIYKRCTAPPLSILVPLVFARSIQSSASQSLFLKNIFRRRTKYSLSPPVAPKALGGSEEKGRQSSWHGYDRIDEYAWMQDPKFSNELASYLRAEKEYAQRAMKGTQKLQQQLSKAMSKATEVDKVPPPVETKSGNFIYYVRQDDDGSMKYCRRHASAPGSSNENSVLRYEQILMDSGELAKNTGYYLRNLLVSDDHRFIGCLAVHHNNPNADTESNCLLIYSLSSDGKATHIETLDSVFNFVFGPNCVLFYTVLNDKLRAYKVLAHQIGKPKSNDLGIYTEINKECFVDITRTKDKQFHIINSSTLDSSELRIFASNYDFWESNCKSKEKSDLMAKPLHLVRPRQKGVEYFIDHHDGEFIILANSPLNDNTDEKLTDPLPFRLMRAPTAYSSSKYWTELLRVANDECIEDVEIFKDFIMISIKRKGCPAVLIYDKQKHSFSELPLPYSSGCAVLPESNPQFDTTTLRLCFSSPVHLDSVAEYNMRSLQQTRSWTSTPLNIDPNQYTVQRCNAQNGNTDVPVTLIFHKGAQKTKRMPTLLRVYGAYGVSLEPEFRLEDIPLLLRGWAIALAHVRGGGELGRDWYSKGKGKNKVNSIEDFLACARFLLDKGWSSSESLAIAGVSAGGLVVGAALNIAPEYFRAATLHVPFVDPLSAMLNPDLPLTNVETAEWGNPLASSLDYATIRKYAPYDNINHMASAKRLPSILVTAGGQDKRVSIWQPAKWVARLRESSLFHQNAVYKENDIQHFPKLLFYPRMSEGHFHVNNNPSGSTSNDNSGFISAHAFRNAFLIREVDMARD</sequence>